<dbReference type="EMBL" id="CP010803">
    <property type="protein sequence ID" value="AJY45766.1"/>
    <property type="molecule type" value="Genomic_DNA"/>
</dbReference>
<keyword evidence="1 2" id="KW-0732">Signal</keyword>
<dbReference type="PANTHER" id="PTHR33376:SF3">
    <property type="entry name" value="C4-DICARBOXYLATE-BINDING PROTEIN"/>
    <property type="match status" value="1"/>
</dbReference>
<feature type="chain" id="PRO_5002295140" description="C4-dicarboxylate ABC transporter" evidence="2">
    <location>
        <begin position="22"/>
        <end position="324"/>
    </location>
</feature>
<dbReference type="Gene3D" id="3.40.190.170">
    <property type="entry name" value="Bacterial extracellular solute-binding protein, family 7"/>
    <property type="match status" value="1"/>
</dbReference>
<dbReference type="RefSeq" id="WP_045680627.1">
    <property type="nucleotide sequence ID" value="NZ_CP010803.1"/>
</dbReference>
<dbReference type="InterPro" id="IPR004682">
    <property type="entry name" value="TRAP_DctP"/>
</dbReference>
<evidence type="ECO:0000313" key="4">
    <source>
        <dbReference type="Proteomes" id="UP000032611"/>
    </source>
</evidence>
<gene>
    <name evidence="3" type="ORF">TM49_08820</name>
</gene>
<dbReference type="PANTHER" id="PTHR33376">
    <property type="match status" value="1"/>
</dbReference>
<dbReference type="GO" id="GO:0055085">
    <property type="term" value="P:transmembrane transport"/>
    <property type="evidence" value="ECO:0007669"/>
    <property type="project" value="InterPro"/>
</dbReference>
<dbReference type="InterPro" id="IPR038404">
    <property type="entry name" value="TRAP_DctP_sf"/>
</dbReference>
<protein>
    <recommendedName>
        <fullName evidence="5">C4-dicarboxylate ABC transporter</fullName>
    </recommendedName>
</protein>
<evidence type="ECO:0000256" key="2">
    <source>
        <dbReference type="SAM" id="SignalP"/>
    </source>
</evidence>
<dbReference type="HOGENOM" id="CLU_036176_4_1_5"/>
<evidence type="ECO:0000313" key="3">
    <source>
        <dbReference type="EMBL" id="AJY45766.1"/>
    </source>
</evidence>
<dbReference type="NCBIfam" id="NF037995">
    <property type="entry name" value="TRAP_S1"/>
    <property type="match status" value="1"/>
</dbReference>
<evidence type="ECO:0000256" key="1">
    <source>
        <dbReference type="ARBA" id="ARBA00022729"/>
    </source>
</evidence>
<dbReference type="Proteomes" id="UP000032611">
    <property type="component" value="Chromosome"/>
</dbReference>
<sequence>MKFASAALFAAGILFAGTAMAADYTIRLASSLSPGEPTIEAAQFFADEVAKRTDGRVEIQVFPAQQLGSEKDVNQMMRQGAPIISVTSSGYLSDFVPDFGVVEGPYLLDNPAQFEKIANSDWFAAIKDQFGEKGITFLVDDALFGARNILADKPVRTPADVDGMTIRIPPNTVFVKTFEAMGTRPATVEWSEVYSALQQNVVEGAEAPLGSLWGSKLYETRDTISLTQHFTAFTFWVINSDYFNSLPDDIQQVMMEVGKETGKLATELTLKRDEDYKSKFRDAGVTIVDDVDIKAFREKTAGVYDQFPNWTPGLYQEIQKILAE</sequence>
<dbReference type="STRING" id="1486262.TM49_08820"/>
<proteinExistence type="predicted"/>
<dbReference type="KEGG" id="mey:TM49_08820"/>
<keyword evidence="4" id="KW-1185">Reference proteome</keyword>
<organism evidence="3 4">
    <name type="scientific">Martelella endophytica</name>
    <dbReference type="NCBI Taxonomy" id="1486262"/>
    <lineage>
        <taxon>Bacteria</taxon>
        <taxon>Pseudomonadati</taxon>
        <taxon>Pseudomonadota</taxon>
        <taxon>Alphaproteobacteria</taxon>
        <taxon>Hyphomicrobiales</taxon>
        <taxon>Aurantimonadaceae</taxon>
        <taxon>Martelella</taxon>
    </lineage>
</organism>
<dbReference type="OrthoDB" id="9803763at2"/>
<feature type="signal peptide" evidence="2">
    <location>
        <begin position="1"/>
        <end position="21"/>
    </location>
</feature>
<dbReference type="CDD" id="cd13669">
    <property type="entry name" value="PBP2_TRAP_TM0322_like"/>
    <property type="match status" value="1"/>
</dbReference>
<reference evidence="3 4" key="1">
    <citation type="journal article" date="2015" name="Genome Announc.">
        <title>Complete genome sequence of Martelella endophytica YC6887, which has antifungal activity associated with a halophyte.</title>
        <authorList>
            <person name="Khan A."/>
            <person name="Khan H."/>
            <person name="Chung E.J."/>
            <person name="Hossain M.T."/>
            <person name="Chung Y.R."/>
        </authorList>
    </citation>
    <scope>NUCLEOTIDE SEQUENCE [LARGE SCALE GENOMIC DNA]</scope>
    <source>
        <strain evidence="3">YC6887</strain>
    </source>
</reference>
<dbReference type="PIRSF" id="PIRSF006470">
    <property type="entry name" value="DctB"/>
    <property type="match status" value="1"/>
</dbReference>
<dbReference type="InterPro" id="IPR018389">
    <property type="entry name" value="DctP_fam"/>
</dbReference>
<dbReference type="AlphaFoldDB" id="A0A0D5LNN9"/>
<dbReference type="GO" id="GO:0030288">
    <property type="term" value="C:outer membrane-bounded periplasmic space"/>
    <property type="evidence" value="ECO:0007669"/>
    <property type="project" value="InterPro"/>
</dbReference>
<dbReference type="Pfam" id="PF03480">
    <property type="entry name" value="DctP"/>
    <property type="match status" value="1"/>
</dbReference>
<evidence type="ECO:0008006" key="5">
    <source>
        <dbReference type="Google" id="ProtNLM"/>
    </source>
</evidence>
<dbReference type="PATRIC" id="fig|1486262.3.peg.1826"/>
<name>A0A0D5LNN9_MAREN</name>
<accession>A0A0D5LNN9</accession>
<dbReference type="NCBIfam" id="TIGR00787">
    <property type="entry name" value="dctP"/>
    <property type="match status" value="1"/>
</dbReference>